<evidence type="ECO:0000256" key="2">
    <source>
        <dbReference type="ARBA" id="ARBA00025764"/>
    </source>
</evidence>
<proteinExistence type="inferred from homology"/>
<dbReference type="Proteomes" id="UP000007648">
    <property type="component" value="Unassembled WGS sequence"/>
</dbReference>
<sequence>MTDEISKPHCTHRRGDSIFGRIIRKEVPANIIFEDDLCVAFHDACPQAPIHFLVVPRKPIMQISLTEDDDERLLGHLIIVGKKCANAMGLKKGYRMVINEGADGGQTVFHIHLHVLGGRQMKWPPG</sequence>
<evidence type="ECO:0000313" key="7">
    <source>
        <dbReference type="Ensembl" id="ENSSHAP00000028510.1"/>
    </source>
</evidence>
<evidence type="ECO:0000313" key="8">
    <source>
        <dbReference type="Proteomes" id="UP000007648"/>
    </source>
</evidence>
<accession>A0A7N4NU69</accession>
<organism evidence="7 8">
    <name type="scientific">Sarcophilus harrisii</name>
    <name type="common">Tasmanian devil</name>
    <name type="synonym">Sarcophilus laniarius</name>
    <dbReference type="NCBI Taxonomy" id="9305"/>
    <lineage>
        <taxon>Eukaryota</taxon>
        <taxon>Metazoa</taxon>
        <taxon>Chordata</taxon>
        <taxon>Craniata</taxon>
        <taxon>Vertebrata</taxon>
        <taxon>Euteleostomi</taxon>
        <taxon>Mammalia</taxon>
        <taxon>Metatheria</taxon>
        <taxon>Dasyuromorphia</taxon>
        <taxon>Dasyuridae</taxon>
        <taxon>Sarcophilus</taxon>
    </lineage>
</organism>
<dbReference type="InParanoid" id="A0A7N4NU69"/>
<dbReference type="CDD" id="cd01276">
    <property type="entry name" value="PKCI_related"/>
    <property type="match status" value="1"/>
</dbReference>
<dbReference type="GO" id="GO:0003824">
    <property type="term" value="F:catalytic activity"/>
    <property type="evidence" value="ECO:0007669"/>
    <property type="project" value="InterPro"/>
</dbReference>
<dbReference type="PROSITE" id="PS00892">
    <property type="entry name" value="HIT_1"/>
    <property type="match status" value="1"/>
</dbReference>
<protein>
    <recommendedName>
        <fullName evidence="6">HIT domain-containing protein</fullName>
    </recommendedName>
</protein>
<dbReference type="PROSITE" id="PS51084">
    <property type="entry name" value="HIT_2"/>
    <property type="match status" value="1"/>
</dbReference>
<evidence type="ECO:0000256" key="1">
    <source>
        <dbReference type="ARBA" id="ARBA00024472"/>
    </source>
</evidence>
<reference evidence="7 8" key="1">
    <citation type="journal article" date="2011" name="Proc. Natl. Acad. Sci. U.S.A.">
        <title>Genetic diversity and population structure of the endangered marsupial Sarcophilus harrisii (Tasmanian devil).</title>
        <authorList>
            <person name="Miller W."/>
            <person name="Hayes V.M."/>
            <person name="Ratan A."/>
            <person name="Petersen D.C."/>
            <person name="Wittekindt N.E."/>
            <person name="Miller J."/>
            <person name="Walenz B."/>
            <person name="Knight J."/>
            <person name="Qi J."/>
            <person name="Zhao F."/>
            <person name="Wang Q."/>
            <person name="Bedoya-Reina O.C."/>
            <person name="Katiyar N."/>
            <person name="Tomsho L.P."/>
            <person name="Kasson L.M."/>
            <person name="Hardie R.A."/>
            <person name="Woodbridge P."/>
            <person name="Tindall E.A."/>
            <person name="Bertelsen M.F."/>
            <person name="Dixon D."/>
            <person name="Pyecroft S."/>
            <person name="Helgen K.M."/>
            <person name="Lesk A.M."/>
            <person name="Pringle T.H."/>
            <person name="Patterson N."/>
            <person name="Zhang Y."/>
            <person name="Kreiss A."/>
            <person name="Woods G.M."/>
            <person name="Jones M.E."/>
            <person name="Schuster S.C."/>
        </authorList>
    </citation>
    <scope>NUCLEOTIDE SEQUENCE [LARGE SCALE GENOMIC DNA]</scope>
</reference>
<dbReference type="InterPro" id="IPR001310">
    <property type="entry name" value="Histidine_triad_HIT"/>
</dbReference>
<comment type="catalytic activity">
    <reaction evidence="1">
        <text>adenosine 5'-phosphoramidate + H2O = NH4(+) + AMP</text>
        <dbReference type="Rhea" id="RHEA:67916"/>
        <dbReference type="ChEBI" id="CHEBI:15377"/>
        <dbReference type="ChEBI" id="CHEBI:28938"/>
        <dbReference type="ChEBI" id="CHEBI:57890"/>
        <dbReference type="ChEBI" id="CHEBI:456215"/>
    </reaction>
</comment>
<dbReference type="PRINTS" id="PR00332">
    <property type="entry name" value="HISTRIAD"/>
</dbReference>
<dbReference type="Ensembl" id="ENSSHAT00000033705.1">
    <property type="protein sequence ID" value="ENSSHAP00000028510.1"/>
    <property type="gene ID" value="ENSSHAG00000031849.1"/>
</dbReference>
<evidence type="ECO:0000256" key="5">
    <source>
        <dbReference type="PROSITE-ProRule" id="PRU00464"/>
    </source>
</evidence>
<keyword evidence="8" id="KW-1185">Reference proteome</keyword>
<dbReference type="GeneTree" id="ENSGT00940000157905"/>
<dbReference type="InterPro" id="IPR036265">
    <property type="entry name" value="HIT-like_sf"/>
</dbReference>
<dbReference type="Gene3D" id="3.30.428.10">
    <property type="entry name" value="HIT-like"/>
    <property type="match status" value="1"/>
</dbReference>
<comment type="similarity">
    <text evidence="2">Belongs to the HINT family.</text>
</comment>
<evidence type="ECO:0000256" key="4">
    <source>
        <dbReference type="PIRSR" id="PIRSR601310-3"/>
    </source>
</evidence>
<evidence type="ECO:0000256" key="3">
    <source>
        <dbReference type="PIRSR" id="PIRSR601310-1"/>
    </source>
</evidence>
<reference evidence="7" key="3">
    <citation type="submission" date="2025-09" db="UniProtKB">
        <authorList>
            <consortium name="Ensembl"/>
        </authorList>
    </citation>
    <scope>IDENTIFICATION</scope>
</reference>
<dbReference type="Pfam" id="PF01230">
    <property type="entry name" value="HIT"/>
    <property type="match status" value="1"/>
</dbReference>
<dbReference type="InterPro" id="IPR011146">
    <property type="entry name" value="HIT-like"/>
</dbReference>
<name>A0A7N4NU69_SARHA</name>
<dbReference type="FunFam" id="3.30.428.10:FF:000005">
    <property type="entry name" value="Histidine triad nucleotide-binding protein 1"/>
    <property type="match status" value="1"/>
</dbReference>
<reference evidence="7" key="2">
    <citation type="submission" date="2025-08" db="UniProtKB">
        <authorList>
            <consortium name="Ensembl"/>
        </authorList>
    </citation>
    <scope>IDENTIFICATION</scope>
</reference>
<dbReference type="OMA" id="KCANAMG"/>
<dbReference type="FunCoup" id="A0A7N4NU69">
    <property type="interactions" value="1342"/>
</dbReference>
<dbReference type="SUPFAM" id="SSF54197">
    <property type="entry name" value="HIT-like"/>
    <property type="match status" value="1"/>
</dbReference>
<dbReference type="PANTHER" id="PTHR23089">
    <property type="entry name" value="HISTIDINE TRIAD HIT PROTEIN"/>
    <property type="match status" value="1"/>
</dbReference>
<feature type="domain" description="HIT" evidence="6">
    <location>
        <begin position="18"/>
        <end position="126"/>
    </location>
</feature>
<evidence type="ECO:0000259" key="6">
    <source>
        <dbReference type="PROSITE" id="PS51084"/>
    </source>
</evidence>
<feature type="active site" description="Tele-AMP-histidine intermediate" evidence="3">
    <location>
        <position position="112"/>
    </location>
</feature>
<dbReference type="InterPro" id="IPR019808">
    <property type="entry name" value="Histidine_triad_CS"/>
</dbReference>
<feature type="short sequence motif" description="Histidine triad motif" evidence="4 5">
    <location>
        <begin position="110"/>
        <end position="114"/>
    </location>
</feature>
<dbReference type="AlphaFoldDB" id="A0A7N4NU69"/>